<feature type="region of interest" description="Disordered" evidence="5">
    <location>
        <begin position="263"/>
        <end position="284"/>
    </location>
</feature>
<dbReference type="PANTHER" id="PTHR33337">
    <property type="entry name" value="GFA DOMAIN-CONTAINING PROTEIN"/>
    <property type="match status" value="1"/>
</dbReference>
<feature type="region of interest" description="Disordered" evidence="5">
    <location>
        <begin position="1"/>
        <end position="51"/>
    </location>
</feature>
<protein>
    <recommendedName>
        <fullName evidence="6">CENP-V/GFA domain-containing protein</fullName>
    </recommendedName>
</protein>
<dbReference type="Pfam" id="PF04828">
    <property type="entry name" value="GFA"/>
    <property type="match status" value="1"/>
</dbReference>
<evidence type="ECO:0000313" key="8">
    <source>
        <dbReference type="Proteomes" id="UP000319257"/>
    </source>
</evidence>
<evidence type="ECO:0000259" key="6">
    <source>
        <dbReference type="PROSITE" id="PS51891"/>
    </source>
</evidence>
<dbReference type="InParanoid" id="A0A507B0G0"/>
<dbReference type="GeneID" id="41971326"/>
<dbReference type="PROSITE" id="PS51891">
    <property type="entry name" value="CENP_V_GFA"/>
    <property type="match status" value="1"/>
</dbReference>
<dbReference type="AlphaFoldDB" id="A0A507B0G0"/>
<dbReference type="InterPro" id="IPR011057">
    <property type="entry name" value="Mss4-like_sf"/>
</dbReference>
<sequence>MFGYFRPPTTCTPDQKRKFNVPDAHDGHESRGDSSGTTAQQQQQQQHYSRRPSLFPLEGGCACGRVRYRLERPPLIVHCCHCTACQRETGSAFAVNAMTERRYLTRLGPASVPAATAAGQAPPRASGDDDDDDDDGLRSYAVPAPSGGGTTAVRQGCASCGVGLFGYHDGHHRGTAPDDVVVAFVRVGTLDLPGREALAPDAHVWTRSRLDFVQVGGDGRPQYDEFYEDWREVFRPDSVERFEALDEAVRGRAGSAMRAAAAAAAAPASTSSSAGGGAAGRGCR</sequence>
<keyword evidence="8" id="KW-1185">Reference proteome</keyword>
<dbReference type="EMBL" id="SKBQ01000017">
    <property type="protein sequence ID" value="TPX16585.1"/>
    <property type="molecule type" value="Genomic_DNA"/>
</dbReference>
<keyword evidence="4" id="KW-0456">Lyase</keyword>
<evidence type="ECO:0000256" key="1">
    <source>
        <dbReference type="ARBA" id="ARBA00005495"/>
    </source>
</evidence>
<dbReference type="STRING" id="1093900.A0A507B0G0"/>
<dbReference type="GO" id="GO:0016846">
    <property type="term" value="F:carbon-sulfur lyase activity"/>
    <property type="evidence" value="ECO:0007669"/>
    <property type="project" value="InterPro"/>
</dbReference>
<dbReference type="Gene3D" id="3.90.1590.10">
    <property type="entry name" value="glutathione-dependent formaldehyde- activating enzyme (gfa)"/>
    <property type="match status" value="1"/>
</dbReference>
<reference evidence="7 8" key="1">
    <citation type="submission" date="2019-06" db="EMBL/GenBank/DDBJ databases">
        <title>Draft genome sequence of the filamentous fungus Phialemoniopsis curvata isolated from diesel fuel.</title>
        <authorList>
            <person name="Varaljay V.A."/>
            <person name="Lyon W.J."/>
            <person name="Crouch A.L."/>
            <person name="Drake C.E."/>
            <person name="Hollomon J.M."/>
            <person name="Nadeau L.J."/>
            <person name="Nunn H.S."/>
            <person name="Stevenson B.S."/>
            <person name="Bojanowski C.L."/>
            <person name="Crookes-Goodson W.J."/>
        </authorList>
    </citation>
    <scope>NUCLEOTIDE SEQUENCE [LARGE SCALE GENOMIC DNA]</scope>
    <source>
        <strain evidence="7 8">D216</strain>
    </source>
</reference>
<organism evidence="7 8">
    <name type="scientific">Thyridium curvatum</name>
    <dbReference type="NCBI Taxonomy" id="1093900"/>
    <lineage>
        <taxon>Eukaryota</taxon>
        <taxon>Fungi</taxon>
        <taxon>Dikarya</taxon>
        <taxon>Ascomycota</taxon>
        <taxon>Pezizomycotina</taxon>
        <taxon>Sordariomycetes</taxon>
        <taxon>Sordariomycetidae</taxon>
        <taxon>Thyridiales</taxon>
        <taxon>Thyridiaceae</taxon>
        <taxon>Thyridium</taxon>
    </lineage>
</organism>
<comment type="similarity">
    <text evidence="1">Belongs to the Gfa family.</text>
</comment>
<keyword evidence="3" id="KW-0862">Zinc</keyword>
<evidence type="ECO:0000256" key="3">
    <source>
        <dbReference type="ARBA" id="ARBA00022833"/>
    </source>
</evidence>
<dbReference type="SUPFAM" id="SSF51316">
    <property type="entry name" value="Mss4-like"/>
    <property type="match status" value="1"/>
</dbReference>
<dbReference type="GO" id="GO:0046872">
    <property type="term" value="F:metal ion binding"/>
    <property type="evidence" value="ECO:0007669"/>
    <property type="project" value="UniProtKB-KW"/>
</dbReference>
<feature type="compositionally biased region" description="Gly residues" evidence="5">
    <location>
        <begin position="274"/>
        <end position="284"/>
    </location>
</feature>
<feature type="compositionally biased region" description="Low complexity" evidence="5">
    <location>
        <begin position="110"/>
        <end position="125"/>
    </location>
</feature>
<evidence type="ECO:0000256" key="5">
    <source>
        <dbReference type="SAM" id="MobiDB-lite"/>
    </source>
</evidence>
<dbReference type="InterPro" id="IPR006913">
    <property type="entry name" value="CENP-V/GFA"/>
</dbReference>
<keyword evidence="2" id="KW-0479">Metal-binding</keyword>
<evidence type="ECO:0000313" key="7">
    <source>
        <dbReference type="EMBL" id="TPX16585.1"/>
    </source>
</evidence>
<evidence type="ECO:0000256" key="2">
    <source>
        <dbReference type="ARBA" id="ARBA00022723"/>
    </source>
</evidence>
<proteinExistence type="inferred from homology"/>
<accession>A0A507B0G0</accession>
<feature type="compositionally biased region" description="Basic and acidic residues" evidence="5">
    <location>
        <begin position="23"/>
        <end position="32"/>
    </location>
</feature>
<evidence type="ECO:0000256" key="4">
    <source>
        <dbReference type="ARBA" id="ARBA00023239"/>
    </source>
</evidence>
<gene>
    <name evidence="7" type="ORF">E0L32_003879</name>
</gene>
<dbReference type="PANTHER" id="PTHR33337:SF33">
    <property type="entry name" value="CENP-V_GFA DOMAIN-CONTAINING PROTEIN"/>
    <property type="match status" value="1"/>
</dbReference>
<dbReference type="OrthoDB" id="406544at2759"/>
<dbReference type="RefSeq" id="XP_030998296.1">
    <property type="nucleotide sequence ID" value="XM_031138227.1"/>
</dbReference>
<feature type="domain" description="CENP-V/GFA" evidence="6">
    <location>
        <begin position="57"/>
        <end position="206"/>
    </location>
</feature>
<comment type="caution">
    <text evidence="7">The sequence shown here is derived from an EMBL/GenBank/DDBJ whole genome shotgun (WGS) entry which is preliminary data.</text>
</comment>
<feature type="region of interest" description="Disordered" evidence="5">
    <location>
        <begin position="110"/>
        <end position="152"/>
    </location>
</feature>
<feature type="compositionally biased region" description="Low complexity" evidence="5">
    <location>
        <begin position="263"/>
        <end position="273"/>
    </location>
</feature>
<name>A0A507B0G0_9PEZI</name>
<dbReference type="Proteomes" id="UP000319257">
    <property type="component" value="Unassembled WGS sequence"/>
</dbReference>